<dbReference type="SUPFAM" id="SSF82771">
    <property type="entry name" value="GIY-YIG endonuclease"/>
    <property type="match status" value="1"/>
</dbReference>
<accession>A0A1Y6CHS5</accession>
<gene>
    <name evidence="2" type="ORF">SAMN05428998_12451</name>
</gene>
<dbReference type="STRING" id="560819.SAMN05428998_12451"/>
<dbReference type="Proteomes" id="UP000192917">
    <property type="component" value="Unassembled WGS sequence"/>
</dbReference>
<dbReference type="Pfam" id="PF01541">
    <property type="entry name" value="GIY-YIG"/>
    <property type="match status" value="1"/>
</dbReference>
<organism evidence="2 3">
    <name type="scientific">Tistlia consotensis USBA 355</name>
    <dbReference type="NCBI Taxonomy" id="560819"/>
    <lineage>
        <taxon>Bacteria</taxon>
        <taxon>Pseudomonadati</taxon>
        <taxon>Pseudomonadota</taxon>
        <taxon>Alphaproteobacteria</taxon>
        <taxon>Rhodospirillales</taxon>
        <taxon>Rhodovibrionaceae</taxon>
        <taxon>Tistlia</taxon>
    </lineage>
</organism>
<evidence type="ECO:0000313" key="2">
    <source>
        <dbReference type="EMBL" id="SMF62881.1"/>
    </source>
</evidence>
<reference evidence="2 3" key="1">
    <citation type="submission" date="2017-04" db="EMBL/GenBank/DDBJ databases">
        <authorList>
            <person name="Afonso C.L."/>
            <person name="Miller P.J."/>
            <person name="Scott M.A."/>
            <person name="Spackman E."/>
            <person name="Goraichik I."/>
            <person name="Dimitrov K.M."/>
            <person name="Suarez D.L."/>
            <person name="Swayne D.E."/>
        </authorList>
    </citation>
    <scope>NUCLEOTIDE SEQUENCE [LARGE SCALE GENOMIC DNA]</scope>
    <source>
        <strain evidence="2 3">USBA 355</strain>
    </source>
</reference>
<feature type="domain" description="GIY-YIG" evidence="1">
    <location>
        <begin position="1"/>
        <end position="82"/>
    </location>
</feature>
<dbReference type="InterPro" id="IPR000305">
    <property type="entry name" value="GIY-YIG_endonuc"/>
</dbReference>
<evidence type="ECO:0000259" key="1">
    <source>
        <dbReference type="PROSITE" id="PS50164"/>
    </source>
</evidence>
<dbReference type="CDD" id="cd10449">
    <property type="entry name" value="GIY-YIG_SLX1_like"/>
    <property type="match status" value="1"/>
</dbReference>
<dbReference type="InterPro" id="IPR035901">
    <property type="entry name" value="GIY-YIG_endonuc_sf"/>
</dbReference>
<protein>
    <submittedName>
        <fullName evidence="2">GIY-YIG catalytic domain-containing protein</fullName>
    </submittedName>
</protein>
<dbReference type="Gene3D" id="3.40.1440.10">
    <property type="entry name" value="GIY-YIG endonuclease"/>
    <property type="match status" value="1"/>
</dbReference>
<sequence length="128" mass="14845">MHYVYLLESDAVPGQRYVGVTADLKRRLLDHNAGRSRHTSKFCPWRLVTYLAFSDRRKAEAFERYIKSGSGHAFANRRLWWKRRAVFPARSPEASPAEKIDRRLYDRSTFSTIDRPTGVSCLEKGRPG</sequence>
<dbReference type="PROSITE" id="PS50164">
    <property type="entry name" value="GIY_YIG"/>
    <property type="match status" value="1"/>
</dbReference>
<dbReference type="EMBL" id="FWZX01000024">
    <property type="protein sequence ID" value="SMF62881.1"/>
    <property type="molecule type" value="Genomic_DNA"/>
</dbReference>
<dbReference type="AlphaFoldDB" id="A0A1Y6CHS5"/>
<proteinExistence type="predicted"/>
<keyword evidence="3" id="KW-1185">Reference proteome</keyword>
<evidence type="ECO:0000313" key="3">
    <source>
        <dbReference type="Proteomes" id="UP000192917"/>
    </source>
</evidence>
<dbReference type="RefSeq" id="WP_085125102.1">
    <property type="nucleotide sequence ID" value="NZ_FWZX01000024.1"/>
</dbReference>
<name>A0A1Y6CHS5_9PROT</name>